<keyword evidence="2" id="KW-1133">Transmembrane helix</keyword>
<dbReference type="EMBL" id="WNWR01000070">
    <property type="protein sequence ID" value="KAE9992121.1"/>
    <property type="molecule type" value="Genomic_DNA"/>
</dbReference>
<evidence type="ECO:0000256" key="1">
    <source>
        <dbReference type="SAM" id="MobiDB-lite"/>
    </source>
</evidence>
<organism evidence="5 7">
    <name type="scientific">Venturia inaequalis</name>
    <name type="common">Apple scab fungus</name>
    <dbReference type="NCBI Taxonomy" id="5025"/>
    <lineage>
        <taxon>Eukaryota</taxon>
        <taxon>Fungi</taxon>
        <taxon>Dikarya</taxon>
        <taxon>Ascomycota</taxon>
        <taxon>Pezizomycotina</taxon>
        <taxon>Dothideomycetes</taxon>
        <taxon>Pleosporomycetidae</taxon>
        <taxon>Venturiales</taxon>
        <taxon>Venturiaceae</taxon>
        <taxon>Venturia</taxon>
    </lineage>
</organism>
<evidence type="ECO:0000313" key="3">
    <source>
        <dbReference type="EMBL" id="KAE9968433.1"/>
    </source>
</evidence>
<sequence length="679" mass="75365">MSSGQPQPILVPRTDIVEPSTPGKPLGIKVPIAFSTASVLALGLYAWPLRWFISGAPVLTFFILLGASNGHRILPSIPLWTLLSSLHLAYSICATSWLLHALFTASCWPFIFITAVFQFDAAARVVRKGLRRFLKQISFLDDKIALFDIPALEIDTEVDGLMVIRAVTFSLSTLTLVAHGVEVGIKLSDDMELAISCEKVTIPFFRRIEIDDCYAALKGGQYEMTFANMAENTHDSNGDALMVEDTPLLQAASAHGVQARPQLVKMTSKFTGGELMKDSTPQSGFHSMKQLSPDDRVARKEFDYAIKWIEETNVINECRKDVMQRAEKSDSFDGDSIQDVRAAICSQLHNKPSVPHPPEHSVRVTTLRNMSPQWQKTLMHRMPMLLRLLLNPLSHFHPISIKSITAAGSGKWMSHMLQSKFFKDYSKDNAELRRLEAKILAWLSDANFAVELADVTGLAQVPFLSAFDIVAYLGFNDVMAYRTLPNEANLKQVVRLGGADATFTIPSYLLPHHDHLLPAVPTPKDREELESELQDADGKPKTVQKEKELEQADKDETNIKISTHVRLPACLDQELLNFIAALVKATKVMELEKQPDAMEDREDGLRNFARAVNQSMRNGMKKTMVDGIVNDKLIAKLVGKVTAKLEQSVGEAGYSGNIPVALGPYRLPEGHPEAQKMLG</sequence>
<protein>
    <submittedName>
        <fullName evidence="5">Uncharacterized protein</fullName>
    </submittedName>
</protein>
<evidence type="ECO:0000256" key="2">
    <source>
        <dbReference type="SAM" id="Phobius"/>
    </source>
</evidence>
<evidence type="ECO:0000313" key="6">
    <source>
        <dbReference type="Proteomes" id="UP000447873"/>
    </source>
</evidence>
<feature type="transmembrane region" description="Helical" evidence="2">
    <location>
        <begin position="51"/>
        <end position="67"/>
    </location>
</feature>
<name>A0A8H3VQF5_VENIN</name>
<evidence type="ECO:0000313" key="7">
    <source>
        <dbReference type="Proteomes" id="UP000490939"/>
    </source>
</evidence>
<keyword evidence="7" id="KW-1185">Reference proteome</keyword>
<proteinExistence type="predicted"/>
<dbReference type="Proteomes" id="UP000433883">
    <property type="component" value="Unassembled WGS sequence"/>
</dbReference>
<feature type="transmembrane region" description="Helical" evidence="2">
    <location>
        <begin position="108"/>
        <end position="126"/>
    </location>
</feature>
<comment type="caution">
    <text evidence="5">The sequence shown here is derived from an EMBL/GenBank/DDBJ whole genome shotgun (WGS) entry which is preliminary data.</text>
</comment>
<dbReference type="AlphaFoldDB" id="A0A8H3VQF5"/>
<accession>A0A8H3VQF5</accession>
<evidence type="ECO:0000313" key="4">
    <source>
        <dbReference type="EMBL" id="KAE9982605.1"/>
    </source>
</evidence>
<reference evidence="5 7" key="1">
    <citation type="submission" date="2019-07" db="EMBL/GenBank/DDBJ databases">
        <title>Venturia inaequalis Genome Resource.</title>
        <authorList>
            <person name="Lichtner F.J."/>
        </authorList>
    </citation>
    <scope>NUCLEOTIDE SEQUENCE [LARGE SCALE GENOMIC DNA]</scope>
    <source>
        <strain evidence="3 6">120213</strain>
        <strain evidence="4">Bline_iso_100314</strain>
        <strain evidence="5 7">DMI_063113</strain>
    </source>
</reference>
<evidence type="ECO:0000313" key="5">
    <source>
        <dbReference type="EMBL" id="KAE9992121.1"/>
    </source>
</evidence>
<keyword evidence="2" id="KW-0472">Membrane</keyword>
<dbReference type="Proteomes" id="UP000490939">
    <property type="component" value="Unassembled WGS sequence"/>
</dbReference>
<dbReference type="EMBL" id="WNWS01000408">
    <property type="protein sequence ID" value="KAE9968433.1"/>
    <property type="molecule type" value="Genomic_DNA"/>
</dbReference>
<gene>
    <name evidence="4" type="ORF">BLS_005743</name>
    <name evidence="5" type="ORF">EG327_010112</name>
    <name evidence="3" type="ORF">EG328_007555</name>
</gene>
<feature type="region of interest" description="Disordered" evidence="1">
    <location>
        <begin position="524"/>
        <end position="550"/>
    </location>
</feature>
<dbReference type="EMBL" id="WNWQ01000040">
    <property type="protein sequence ID" value="KAE9982605.1"/>
    <property type="molecule type" value="Genomic_DNA"/>
</dbReference>
<keyword evidence="2" id="KW-0812">Transmembrane</keyword>
<dbReference type="Proteomes" id="UP000447873">
    <property type="component" value="Unassembled WGS sequence"/>
</dbReference>
<feature type="compositionally biased region" description="Basic and acidic residues" evidence="1">
    <location>
        <begin position="536"/>
        <end position="550"/>
    </location>
</feature>